<keyword evidence="6" id="KW-1185">Reference proteome</keyword>
<comment type="caution">
    <text evidence="5">The sequence shown here is derived from an EMBL/GenBank/DDBJ whole genome shotgun (WGS) entry which is preliminary data.</text>
</comment>
<evidence type="ECO:0000313" key="6">
    <source>
        <dbReference type="Proteomes" id="UP001610446"/>
    </source>
</evidence>
<sequence length="229" mass="25840">MERRALTRYLRLRPTTSSILYTRQYQRSLLNNQFLRFNSNSSSSKNPAASDLATPSKSAASSEQPAPQNTAAPKPSPYTFKKAASTSQAEGDNDAQGSINGILQKLRLHESAPAPAITNPMRTDVSAQRAAKLQQEPKARFKVNLHLGPSLGRTVDVDPGNGIHLQDALRRLQGRLAGNNVRIDSITQKEHIRKGMMRKILRRRRWRKLFKFSFQHTLAKVERMRKQGW</sequence>
<reference evidence="5 6" key="1">
    <citation type="submission" date="2024-07" db="EMBL/GenBank/DDBJ databases">
        <title>Section-level genome sequencing and comparative genomics of Aspergillus sections Usti and Cavernicolus.</title>
        <authorList>
            <consortium name="Lawrence Berkeley National Laboratory"/>
            <person name="Nybo J.L."/>
            <person name="Vesth T.C."/>
            <person name="Theobald S."/>
            <person name="Frisvad J.C."/>
            <person name="Larsen T.O."/>
            <person name="Kjaerboelling I."/>
            <person name="Rothschild-Mancinelli K."/>
            <person name="Lyhne E.K."/>
            <person name="Kogle M.E."/>
            <person name="Barry K."/>
            <person name="Clum A."/>
            <person name="Na H."/>
            <person name="Ledsgaard L."/>
            <person name="Lin J."/>
            <person name="Lipzen A."/>
            <person name="Kuo A."/>
            <person name="Riley R."/>
            <person name="Mondo S."/>
            <person name="Labutti K."/>
            <person name="Haridas S."/>
            <person name="Pangalinan J."/>
            <person name="Salamov A.A."/>
            <person name="Simmons B.A."/>
            <person name="Magnuson J.K."/>
            <person name="Chen J."/>
            <person name="Drula E."/>
            <person name="Henrissat B."/>
            <person name="Wiebenga A."/>
            <person name="Lubbers R.J."/>
            <person name="Gomes A.C."/>
            <person name="Makela M.R."/>
            <person name="Stajich J."/>
            <person name="Grigoriev I.V."/>
            <person name="Mortensen U.H."/>
            <person name="De Vries R.P."/>
            <person name="Baker S.E."/>
            <person name="Andersen M.R."/>
        </authorList>
    </citation>
    <scope>NUCLEOTIDE SEQUENCE [LARGE SCALE GENOMIC DNA]</scope>
    <source>
        <strain evidence="5 6">CBS 123904</strain>
    </source>
</reference>
<evidence type="ECO:0000256" key="2">
    <source>
        <dbReference type="ARBA" id="ARBA00022980"/>
    </source>
</evidence>
<dbReference type="Pfam" id="PF01165">
    <property type="entry name" value="Ribosomal_S21"/>
    <property type="match status" value="1"/>
</dbReference>
<evidence type="ECO:0000256" key="4">
    <source>
        <dbReference type="SAM" id="MobiDB-lite"/>
    </source>
</evidence>
<dbReference type="InterPro" id="IPR052837">
    <property type="entry name" value="Mitoribosomal_bS21"/>
</dbReference>
<evidence type="ECO:0000256" key="3">
    <source>
        <dbReference type="ARBA" id="ARBA00023274"/>
    </source>
</evidence>
<feature type="compositionally biased region" description="Polar residues" evidence="4">
    <location>
        <begin position="53"/>
        <end position="71"/>
    </location>
</feature>
<dbReference type="PANTHER" id="PTHR41237">
    <property type="entry name" value="37S RIBOSOMAL PROTEIN MRP21, MITOCHONDRIAL"/>
    <property type="match status" value="1"/>
</dbReference>
<keyword evidence="2" id="KW-0689">Ribosomal protein</keyword>
<organism evidence="5 6">
    <name type="scientific">Aspergillus pseudoustus</name>
    <dbReference type="NCBI Taxonomy" id="1810923"/>
    <lineage>
        <taxon>Eukaryota</taxon>
        <taxon>Fungi</taxon>
        <taxon>Dikarya</taxon>
        <taxon>Ascomycota</taxon>
        <taxon>Pezizomycotina</taxon>
        <taxon>Eurotiomycetes</taxon>
        <taxon>Eurotiomycetidae</taxon>
        <taxon>Eurotiales</taxon>
        <taxon>Aspergillaceae</taxon>
        <taxon>Aspergillus</taxon>
        <taxon>Aspergillus subgen. Nidulantes</taxon>
    </lineage>
</organism>
<dbReference type="PANTHER" id="PTHR41237:SF1">
    <property type="entry name" value="SMALL RIBOSOMAL SUBUNIT PROTEIN BS21M"/>
    <property type="match status" value="1"/>
</dbReference>
<dbReference type="Proteomes" id="UP001610446">
    <property type="component" value="Unassembled WGS sequence"/>
</dbReference>
<proteinExistence type="inferred from homology"/>
<gene>
    <name evidence="5" type="ORF">BJY01DRAFT_203202</name>
</gene>
<dbReference type="InterPro" id="IPR001911">
    <property type="entry name" value="Ribosomal_bS21"/>
</dbReference>
<evidence type="ECO:0000256" key="1">
    <source>
        <dbReference type="ARBA" id="ARBA00006640"/>
    </source>
</evidence>
<keyword evidence="3" id="KW-0687">Ribonucleoprotein</keyword>
<comment type="similarity">
    <text evidence="1">Belongs to the bacterial ribosomal protein bS21 family.</text>
</comment>
<evidence type="ECO:0000313" key="5">
    <source>
        <dbReference type="EMBL" id="KAL2856651.1"/>
    </source>
</evidence>
<name>A0ABR4KWK1_9EURO</name>
<accession>A0ABR4KWK1</accession>
<dbReference type="EMBL" id="JBFXLU010000006">
    <property type="protein sequence ID" value="KAL2856651.1"/>
    <property type="molecule type" value="Genomic_DNA"/>
</dbReference>
<feature type="region of interest" description="Disordered" evidence="4">
    <location>
        <begin position="39"/>
        <end position="97"/>
    </location>
</feature>
<feature type="compositionally biased region" description="Polar residues" evidence="4">
    <location>
        <begin position="84"/>
        <end position="97"/>
    </location>
</feature>
<evidence type="ECO:0008006" key="7">
    <source>
        <dbReference type="Google" id="ProtNLM"/>
    </source>
</evidence>
<protein>
    <recommendedName>
        <fullName evidence="7">Ribosomal protein S21</fullName>
    </recommendedName>
</protein>